<dbReference type="AlphaFoldDB" id="A0A5E6YDU2"/>
<dbReference type="SUPFAM" id="SSF52113">
    <property type="entry name" value="BRCT domain"/>
    <property type="match status" value="1"/>
</dbReference>
<organism evidence="1 2">
    <name type="scientific">Pseudomonas fluorescens</name>
    <dbReference type="NCBI Taxonomy" id="294"/>
    <lineage>
        <taxon>Bacteria</taxon>
        <taxon>Pseudomonadati</taxon>
        <taxon>Pseudomonadota</taxon>
        <taxon>Gammaproteobacteria</taxon>
        <taxon>Pseudomonadales</taxon>
        <taxon>Pseudomonadaceae</taxon>
        <taxon>Pseudomonas</taxon>
    </lineage>
</organism>
<dbReference type="RefSeq" id="WP_150628251.1">
    <property type="nucleotide sequence ID" value="NZ_CABVHO010000002.1"/>
</dbReference>
<gene>
    <name evidence="1" type="ORF">PS685_00609</name>
</gene>
<dbReference type="OrthoDB" id="5451971at2"/>
<dbReference type="Gene3D" id="3.40.50.10190">
    <property type="entry name" value="BRCT domain"/>
    <property type="match status" value="1"/>
</dbReference>
<evidence type="ECO:0000313" key="2">
    <source>
        <dbReference type="Proteomes" id="UP000326437"/>
    </source>
</evidence>
<name>A0A5E6YDU2_PSEFL</name>
<dbReference type="CDD" id="cd17748">
    <property type="entry name" value="BRCT_DNA_ligase_like"/>
    <property type="match status" value="1"/>
</dbReference>
<evidence type="ECO:0008006" key="3">
    <source>
        <dbReference type="Google" id="ProtNLM"/>
    </source>
</evidence>
<dbReference type="InterPro" id="IPR036420">
    <property type="entry name" value="BRCT_dom_sf"/>
</dbReference>
<dbReference type="Proteomes" id="UP000326437">
    <property type="component" value="Unassembled WGS sequence"/>
</dbReference>
<sequence length="223" mass="24798">MVDLHQEFQNSRFFHEDRIDRRSADALVGLAAGIVSDGVVTLKEAIFLEEWIAKNLLHLEDPVVNILYRRLSNMLSDGILDAEESRELLAMLQNFSGLSLGQGKAESKTTETSFTAPNDLPFNMPIPEIIWQERLFVFTGVMAYGPRKDCQALIEERGGLIGGGINKKTHYLVVGSVGNDQWRHSSYGLKIMRAVELRESGSPVAIIGEHAWQEALFGQSAPT</sequence>
<protein>
    <recommendedName>
        <fullName evidence="3">NAD-dependent DNA ligase</fullName>
    </recommendedName>
</protein>
<evidence type="ECO:0000313" key="1">
    <source>
        <dbReference type="EMBL" id="VVN51263.1"/>
    </source>
</evidence>
<proteinExistence type="predicted"/>
<accession>A0A5E6YDU2</accession>
<reference evidence="1 2" key="1">
    <citation type="submission" date="2019-09" db="EMBL/GenBank/DDBJ databases">
        <authorList>
            <person name="Chandra G."/>
            <person name="Truman W A."/>
        </authorList>
    </citation>
    <scope>NUCLEOTIDE SEQUENCE [LARGE SCALE GENOMIC DNA]</scope>
    <source>
        <strain evidence="1">PS685</strain>
    </source>
</reference>
<dbReference type="EMBL" id="CABVHO010000002">
    <property type="protein sequence ID" value="VVN51263.1"/>
    <property type="molecule type" value="Genomic_DNA"/>
</dbReference>